<keyword evidence="12" id="KW-0968">Cytoplasmic vesicle</keyword>
<keyword evidence="4 17" id="KW-0812">Transmembrane</keyword>
<evidence type="ECO:0000256" key="15">
    <source>
        <dbReference type="ARBA" id="ARBA00035715"/>
    </source>
</evidence>
<evidence type="ECO:0000256" key="14">
    <source>
        <dbReference type="ARBA" id="ARBA00035708"/>
    </source>
</evidence>
<dbReference type="RefSeq" id="XP_014677262.1">
    <property type="nucleotide sequence ID" value="XM_014821776.1"/>
</dbReference>
<dbReference type="InterPro" id="IPR026229">
    <property type="entry name" value="VOPP1"/>
</dbReference>
<comment type="similarity">
    <text evidence="3">Belongs to the VOPP1/ECOP family.</text>
</comment>
<evidence type="ECO:0000256" key="6">
    <source>
        <dbReference type="ARBA" id="ARBA00022753"/>
    </source>
</evidence>
<evidence type="ECO:0000256" key="7">
    <source>
        <dbReference type="ARBA" id="ARBA00022989"/>
    </source>
</evidence>
<sequence>MIVFKVEGKLCKYFTYEGLVKRFYCTTYEYCCDTQCCTSGVSFYSLWYFWFCMLLMILICTGGGYWYKRRYYTQHYPSSLATISMFSGGSIPIRQTTTIYSTSGPTNHTMIHNGPRHASQQGCTLSQLAQPASHHTIYPPPMTSQPPIYIPQAPPYSYPGQAPPSYESLYKNQGLPAACP</sequence>
<comment type="subcellular location">
    <subcellularLocation>
        <location evidence="1">Cytoplasmic vesicle membrane</location>
    </subcellularLocation>
    <subcellularLocation>
        <location evidence="16">Endomembrane system</location>
        <topology evidence="16">Single-pass type I membrane protein</topology>
    </subcellularLocation>
    <subcellularLocation>
        <location evidence="13">Late endosome membrane</location>
        <topology evidence="13">Single-pass membrane protein</topology>
    </subcellularLocation>
    <subcellularLocation>
        <location evidence="2">Lysosome membrane</location>
    </subcellularLocation>
</comment>
<keyword evidence="5" id="KW-0732">Signal</keyword>
<evidence type="ECO:0000256" key="11">
    <source>
        <dbReference type="ARBA" id="ARBA00023228"/>
    </source>
</evidence>
<evidence type="ECO:0000256" key="10">
    <source>
        <dbReference type="ARBA" id="ARBA00023163"/>
    </source>
</evidence>
<proteinExistence type="inferred from homology"/>
<dbReference type="PRINTS" id="PR02068">
    <property type="entry name" value="VOPPROTEIN1"/>
</dbReference>
<evidence type="ECO:0000256" key="4">
    <source>
        <dbReference type="ARBA" id="ARBA00022692"/>
    </source>
</evidence>
<evidence type="ECO:0000256" key="1">
    <source>
        <dbReference type="ARBA" id="ARBA00004156"/>
    </source>
</evidence>
<dbReference type="Proteomes" id="UP000695022">
    <property type="component" value="Unplaced"/>
</dbReference>
<evidence type="ECO:0000256" key="3">
    <source>
        <dbReference type="ARBA" id="ARBA00006655"/>
    </source>
</evidence>
<evidence type="ECO:0000256" key="16">
    <source>
        <dbReference type="ARBA" id="ARBA00046288"/>
    </source>
</evidence>
<evidence type="ECO:0000256" key="9">
    <source>
        <dbReference type="ARBA" id="ARBA00023136"/>
    </source>
</evidence>
<protein>
    <recommendedName>
        <fullName evidence="14">WW domain binding protein VOPP1</fullName>
    </recommendedName>
    <alternativeName>
        <fullName evidence="15">Vesicular, overexpressed in cancer, prosurvival protein 1</fullName>
    </alternativeName>
</protein>
<evidence type="ECO:0000256" key="8">
    <source>
        <dbReference type="ARBA" id="ARBA00023015"/>
    </source>
</evidence>
<accession>A0ABM1EYJ1</accession>
<evidence type="ECO:0000256" key="12">
    <source>
        <dbReference type="ARBA" id="ARBA00023329"/>
    </source>
</evidence>
<dbReference type="PANTHER" id="PTHR14971">
    <property type="entry name" value="VESICULAR, OVEREXPRESSED IN CANCER, PROSURVIVAL PROTEIN 1"/>
    <property type="match status" value="1"/>
</dbReference>
<evidence type="ECO:0000256" key="5">
    <source>
        <dbReference type="ARBA" id="ARBA00022729"/>
    </source>
</evidence>
<name>A0ABM1EYJ1_PRICU</name>
<keyword evidence="9 17" id="KW-0472">Membrane</keyword>
<keyword evidence="18" id="KW-1185">Reference proteome</keyword>
<evidence type="ECO:0000313" key="18">
    <source>
        <dbReference type="Proteomes" id="UP000695022"/>
    </source>
</evidence>
<keyword evidence="6" id="KW-0967">Endosome</keyword>
<keyword evidence="10" id="KW-0804">Transcription</keyword>
<evidence type="ECO:0000256" key="2">
    <source>
        <dbReference type="ARBA" id="ARBA00004656"/>
    </source>
</evidence>
<keyword evidence="8" id="KW-0805">Transcription regulation</keyword>
<dbReference type="PANTHER" id="PTHR14971:SF2">
    <property type="entry name" value="VESICULAR, OVEREXPRESSED IN CANCER, PROSURVIVAL PROTEIN 1"/>
    <property type="match status" value="1"/>
</dbReference>
<feature type="transmembrane region" description="Helical" evidence="17">
    <location>
        <begin position="47"/>
        <end position="67"/>
    </location>
</feature>
<evidence type="ECO:0000256" key="13">
    <source>
        <dbReference type="ARBA" id="ARBA00035628"/>
    </source>
</evidence>
<evidence type="ECO:0000313" key="19">
    <source>
        <dbReference type="RefSeq" id="XP_014677262.1"/>
    </source>
</evidence>
<dbReference type="GeneID" id="106817130"/>
<reference evidence="19" key="1">
    <citation type="submission" date="2025-08" db="UniProtKB">
        <authorList>
            <consortium name="RefSeq"/>
        </authorList>
    </citation>
    <scope>IDENTIFICATION</scope>
</reference>
<gene>
    <name evidence="19" type="primary">LOC106817130</name>
</gene>
<keyword evidence="7 17" id="KW-1133">Transmembrane helix</keyword>
<evidence type="ECO:0000256" key="17">
    <source>
        <dbReference type="SAM" id="Phobius"/>
    </source>
</evidence>
<keyword evidence="11" id="KW-0458">Lysosome</keyword>
<organism evidence="18 19">
    <name type="scientific">Priapulus caudatus</name>
    <name type="common">Priapulid worm</name>
    <dbReference type="NCBI Taxonomy" id="37621"/>
    <lineage>
        <taxon>Eukaryota</taxon>
        <taxon>Metazoa</taxon>
        <taxon>Ecdysozoa</taxon>
        <taxon>Scalidophora</taxon>
        <taxon>Priapulida</taxon>
        <taxon>Priapulimorpha</taxon>
        <taxon>Priapulimorphida</taxon>
        <taxon>Priapulidae</taxon>
        <taxon>Priapulus</taxon>
    </lineage>
</organism>